<dbReference type="Gramene" id="TVU29958">
    <property type="protein sequence ID" value="TVU29958"/>
    <property type="gene ID" value="EJB05_21556"/>
</dbReference>
<dbReference type="Pfam" id="PF00249">
    <property type="entry name" value="Myb_DNA-binding"/>
    <property type="match status" value="1"/>
</dbReference>
<feature type="region of interest" description="Disordered" evidence="5">
    <location>
        <begin position="210"/>
        <end position="313"/>
    </location>
</feature>
<dbReference type="GO" id="GO:0003677">
    <property type="term" value="F:DNA binding"/>
    <property type="evidence" value="ECO:0007669"/>
    <property type="project" value="UniProtKB-KW"/>
</dbReference>
<dbReference type="Proteomes" id="UP000324897">
    <property type="component" value="Chromosome 1"/>
</dbReference>
<dbReference type="InterPro" id="IPR006447">
    <property type="entry name" value="Myb_dom_plants"/>
</dbReference>
<dbReference type="InterPro" id="IPR001005">
    <property type="entry name" value="SANT/Myb"/>
</dbReference>
<feature type="domain" description="HTH myb-type" evidence="7">
    <location>
        <begin position="170"/>
        <end position="226"/>
    </location>
</feature>
<organism evidence="8 9">
    <name type="scientific">Eragrostis curvula</name>
    <name type="common">weeping love grass</name>
    <dbReference type="NCBI Taxonomy" id="38414"/>
    <lineage>
        <taxon>Eukaryota</taxon>
        <taxon>Viridiplantae</taxon>
        <taxon>Streptophyta</taxon>
        <taxon>Embryophyta</taxon>
        <taxon>Tracheophyta</taxon>
        <taxon>Spermatophyta</taxon>
        <taxon>Magnoliopsida</taxon>
        <taxon>Liliopsida</taxon>
        <taxon>Poales</taxon>
        <taxon>Poaceae</taxon>
        <taxon>PACMAD clade</taxon>
        <taxon>Chloridoideae</taxon>
        <taxon>Eragrostideae</taxon>
        <taxon>Eragrostidinae</taxon>
        <taxon>Eragrostis</taxon>
    </lineage>
</organism>
<feature type="region of interest" description="Disordered" evidence="5">
    <location>
        <begin position="1"/>
        <end position="21"/>
    </location>
</feature>
<feature type="domain" description="Myb-like" evidence="6">
    <location>
        <begin position="170"/>
        <end position="229"/>
    </location>
</feature>
<dbReference type="InterPro" id="IPR009057">
    <property type="entry name" value="Homeodomain-like_sf"/>
</dbReference>
<evidence type="ECO:0000256" key="1">
    <source>
        <dbReference type="ARBA" id="ARBA00023015"/>
    </source>
</evidence>
<dbReference type="Gene3D" id="1.10.10.60">
    <property type="entry name" value="Homeodomain-like"/>
    <property type="match status" value="1"/>
</dbReference>
<evidence type="ECO:0000313" key="8">
    <source>
        <dbReference type="EMBL" id="TVU29958.1"/>
    </source>
</evidence>
<dbReference type="NCBIfam" id="TIGR01557">
    <property type="entry name" value="myb_SHAQKYF"/>
    <property type="match status" value="1"/>
</dbReference>
<accession>A0A5J9V3A3</accession>
<gene>
    <name evidence="8" type="ORF">EJB05_21556</name>
</gene>
<dbReference type="OrthoDB" id="118550at2759"/>
<dbReference type="InterPro" id="IPR017930">
    <property type="entry name" value="Myb_dom"/>
</dbReference>
<keyword evidence="9" id="KW-1185">Reference proteome</keyword>
<name>A0A5J9V3A3_9POAL</name>
<keyword evidence="4" id="KW-0539">Nucleus</keyword>
<evidence type="ECO:0008006" key="10">
    <source>
        <dbReference type="Google" id="ProtNLM"/>
    </source>
</evidence>
<evidence type="ECO:0000259" key="6">
    <source>
        <dbReference type="PROSITE" id="PS50090"/>
    </source>
</evidence>
<proteinExistence type="predicted"/>
<feature type="non-terminal residue" evidence="8">
    <location>
        <position position="1"/>
    </location>
</feature>
<dbReference type="PROSITE" id="PS51294">
    <property type="entry name" value="HTH_MYB"/>
    <property type="match status" value="1"/>
</dbReference>
<sequence length="313" mass="33693">MARGKAAGAAAKAPSSAAECPEPEPVAISWTRGDDKLLEMLLFCHLPRWDLIASRLLGNKTPEQASQRYERTVHEVTQTLHGLHVETPRAWDDDKHVVVAAAAPATDGEYAAELVPPTTAPTDVAAAVASSAGEEAAAAIIVEKADLAPAAEDGEASERVAKISMRKGKRERKKPMAWTQQEHNLFLAGLQKYGKGKWKVMASEYLTTKSASQIASHHQKHRNRWEQRKRNACKRASIHDITQPTTAASVAEPPAAQKDELGRGIVESKAPGEDERGPAADGGEHTSTDGDDDLVGALEEFPGEDDPGTLFTY</sequence>
<evidence type="ECO:0000259" key="7">
    <source>
        <dbReference type="PROSITE" id="PS51294"/>
    </source>
</evidence>
<comment type="caution">
    <text evidence="8">The sequence shown here is derived from an EMBL/GenBank/DDBJ whole genome shotgun (WGS) entry which is preliminary data.</text>
</comment>
<evidence type="ECO:0000256" key="3">
    <source>
        <dbReference type="ARBA" id="ARBA00023163"/>
    </source>
</evidence>
<dbReference type="EMBL" id="RWGY01000011">
    <property type="protein sequence ID" value="TVU29958.1"/>
    <property type="molecule type" value="Genomic_DNA"/>
</dbReference>
<dbReference type="AlphaFoldDB" id="A0A5J9V3A3"/>
<keyword evidence="2" id="KW-0238">DNA-binding</keyword>
<evidence type="ECO:0000313" key="9">
    <source>
        <dbReference type="Proteomes" id="UP000324897"/>
    </source>
</evidence>
<dbReference type="PANTHER" id="PTHR44042">
    <property type="entry name" value="DUPLICATED HOMEODOMAIN-LIKE SUPERFAMILY PROTEIN-RELATED"/>
    <property type="match status" value="1"/>
</dbReference>
<dbReference type="PROSITE" id="PS50090">
    <property type="entry name" value="MYB_LIKE"/>
    <property type="match status" value="2"/>
</dbReference>
<keyword evidence="3" id="KW-0804">Transcription</keyword>
<feature type="compositionally biased region" description="Low complexity" evidence="5">
    <location>
        <begin position="1"/>
        <end position="18"/>
    </location>
</feature>
<evidence type="ECO:0000256" key="4">
    <source>
        <dbReference type="ARBA" id="ARBA00023242"/>
    </source>
</evidence>
<dbReference type="SUPFAM" id="SSF46689">
    <property type="entry name" value="Homeodomain-like"/>
    <property type="match status" value="2"/>
</dbReference>
<evidence type="ECO:0000256" key="2">
    <source>
        <dbReference type="ARBA" id="ARBA00023125"/>
    </source>
</evidence>
<evidence type="ECO:0000256" key="5">
    <source>
        <dbReference type="SAM" id="MobiDB-lite"/>
    </source>
</evidence>
<protein>
    <recommendedName>
        <fullName evidence="10">HTH myb-type domain-containing protein</fullName>
    </recommendedName>
</protein>
<feature type="compositionally biased region" description="Basic and acidic residues" evidence="5">
    <location>
        <begin position="270"/>
        <end position="288"/>
    </location>
</feature>
<keyword evidence="1" id="KW-0805">Transcription regulation</keyword>
<dbReference type="PANTHER" id="PTHR44042:SF62">
    <property type="entry name" value="OS02G0511200 PROTEIN"/>
    <property type="match status" value="1"/>
</dbReference>
<dbReference type="CDD" id="cd00167">
    <property type="entry name" value="SANT"/>
    <property type="match status" value="1"/>
</dbReference>
<feature type="domain" description="Myb-like" evidence="6">
    <location>
        <begin position="22"/>
        <end position="73"/>
    </location>
</feature>
<dbReference type="SMART" id="SM00717">
    <property type="entry name" value="SANT"/>
    <property type="match status" value="2"/>
</dbReference>
<reference evidence="8 9" key="1">
    <citation type="journal article" date="2019" name="Sci. Rep.">
        <title>A high-quality genome of Eragrostis curvula grass provides insights into Poaceae evolution and supports new strategies to enhance forage quality.</title>
        <authorList>
            <person name="Carballo J."/>
            <person name="Santos B.A.C.M."/>
            <person name="Zappacosta D."/>
            <person name="Garbus I."/>
            <person name="Selva J.P."/>
            <person name="Gallo C.A."/>
            <person name="Diaz A."/>
            <person name="Albertini E."/>
            <person name="Caccamo M."/>
            <person name="Echenique V."/>
        </authorList>
    </citation>
    <scope>NUCLEOTIDE SEQUENCE [LARGE SCALE GENOMIC DNA]</scope>
    <source>
        <strain evidence="9">cv. Victoria</strain>
        <tissue evidence="8">Leaf</tissue>
    </source>
</reference>